<feature type="domain" description="DUF632" evidence="2">
    <location>
        <begin position="251"/>
        <end position="574"/>
    </location>
</feature>
<evidence type="ECO:0000256" key="1">
    <source>
        <dbReference type="SAM" id="MobiDB-lite"/>
    </source>
</evidence>
<sequence length="629" mass="70875">MGCVASKLEEEEEVVVSICRERKRHLKLAVERRYALADAHCRYCQALCAVAAAIKLFVARHSSPPSPFLITFPPPCPQSPPTENMITNPMFLQQTPSESTQKAIACDSAESSTCSDSGEEEREEGMQGREENDCGYFYMQMPPPMPSPQRDFGWDFFNPFDGVRPEVISGYSRCSEDDLRVVREEEGIPELEEEGDRGEVEKKVVVVEGNGNGGQEESDVELVRVVDCVDVNQGEQKGLTVIDTPVQGRELLDALKDIEDHFIRAYDSGKDVSRMLEANSVHLDSSLEEIKENSTKLIQASAWNRSVSSRSSSCKSLVASSSKSSTTWTEFKNDLFDDYGGMDSGSHSLTLGRLYAWEKKLYEEVKAGDSTRKIYERKCSQLRNQDARGDDTLATDKTRAAVKDLYARILIAIRSAESISKRIQKLRDEELQPQIVELLRGLMRTWKIMLESHETQNQILSEVKSFTCPSYGKFCNESHRLATLQLEAELQNWRACFTEYIAAQKAYVEALYGWLSKLVAPDVESHSRSRSSAPPYRVNGPPLLVICHDWLASMEKLPDESVAFALKSFSKDLRALFVQQGEEQQQKRKVDSLAKELDRRVLTFQKAENRILESKISEHKFAVRSAAPG</sequence>
<dbReference type="Pfam" id="PF04782">
    <property type="entry name" value="DUF632"/>
    <property type="match status" value="1"/>
</dbReference>
<gene>
    <name evidence="4" type="ORF">L1049_015312</name>
</gene>
<organism evidence="4 5">
    <name type="scientific">Liquidambar formosana</name>
    <name type="common">Formosan gum</name>
    <dbReference type="NCBI Taxonomy" id="63359"/>
    <lineage>
        <taxon>Eukaryota</taxon>
        <taxon>Viridiplantae</taxon>
        <taxon>Streptophyta</taxon>
        <taxon>Embryophyta</taxon>
        <taxon>Tracheophyta</taxon>
        <taxon>Spermatophyta</taxon>
        <taxon>Magnoliopsida</taxon>
        <taxon>eudicotyledons</taxon>
        <taxon>Gunneridae</taxon>
        <taxon>Pentapetalae</taxon>
        <taxon>Saxifragales</taxon>
        <taxon>Altingiaceae</taxon>
        <taxon>Liquidambar</taxon>
    </lineage>
</organism>
<evidence type="ECO:0000259" key="3">
    <source>
        <dbReference type="Pfam" id="PF04783"/>
    </source>
</evidence>
<name>A0AAP0RXC8_LIQFO</name>
<feature type="domain" description="DUF630" evidence="3">
    <location>
        <begin position="1"/>
        <end position="61"/>
    </location>
</feature>
<evidence type="ECO:0000313" key="4">
    <source>
        <dbReference type="EMBL" id="KAK9286905.1"/>
    </source>
</evidence>
<dbReference type="Proteomes" id="UP001415857">
    <property type="component" value="Unassembled WGS sequence"/>
</dbReference>
<dbReference type="Pfam" id="PF04783">
    <property type="entry name" value="DUF630"/>
    <property type="match status" value="1"/>
</dbReference>
<dbReference type="InterPro" id="IPR006868">
    <property type="entry name" value="DUF630"/>
</dbReference>
<proteinExistence type="predicted"/>
<dbReference type="AlphaFoldDB" id="A0AAP0RXC8"/>
<reference evidence="4 5" key="1">
    <citation type="journal article" date="2024" name="Plant J.">
        <title>Genome sequences and population genomics reveal climatic adaptation and genomic divergence between two closely related sweetgum species.</title>
        <authorList>
            <person name="Xu W.Q."/>
            <person name="Ren C.Q."/>
            <person name="Zhang X.Y."/>
            <person name="Comes H.P."/>
            <person name="Liu X.H."/>
            <person name="Li Y.G."/>
            <person name="Kettle C.J."/>
            <person name="Jalonen R."/>
            <person name="Gaisberger H."/>
            <person name="Ma Y.Z."/>
            <person name="Qiu Y.X."/>
        </authorList>
    </citation>
    <scope>NUCLEOTIDE SEQUENCE [LARGE SCALE GENOMIC DNA]</scope>
    <source>
        <strain evidence="4">Hangzhou</strain>
    </source>
</reference>
<dbReference type="InterPro" id="IPR006867">
    <property type="entry name" value="DUF632"/>
</dbReference>
<evidence type="ECO:0000313" key="5">
    <source>
        <dbReference type="Proteomes" id="UP001415857"/>
    </source>
</evidence>
<protein>
    <recommendedName>
        <fullName evidence="6">Nitrate regulatory gene2 protein</fullName>
    </recommendedName>
</protein>
<dbReference type="PANTHER" id="PTHR21450">
    <property type="entry name" value="PROTEIN ALTERED PHOSPHATE STARVATION RESPONSE 1"/>
    <property type="match status" value="1"/>
</dbReference>
<accession>A0AAP0RXC8</accession>
<evidence type="ECO:0008006" key="6">
    <source>
        <dbReference type="Google" id="ProtNLM"/>
    </source>
</evidence>
<evidence type="ECO:0000259" key="2">
    <source>
        <dbReference type="Pfam" id="PF04782"/>
    </source>
</evidence>
<dbReference type="PANTHER" id="PTHR21450:SF17">
    <property type="entry name" value="OS09G0542500 PROTEIN"/>
    <property type="match status" value="1"/>
</dbReference>
<comment type="caution">
    <text evidence="4">The sequence shown here is derived from an EMBL/GenBank/DDBJ whole genome shotgun (WGS) entry which is preliminary data.</text>
</comment>
<feature type="region of interest" description="Disordered" evidence="1">
    <location>
        <begin position="103"/>
        <end position="129"/>
    </location>
</feature>
<dbReference type="EMBL" id="JBBPBK010000004">
    <property type="protein sequence ID" value="KAK9286905.1"/>
    <property type="molecule type" value="Genomic_DNA"/>
</dbReference>
<keyword evidence="5" id="KW-1185">Reference proteome</keyword>